<evidence type="ECO:0000259" key="4">
    <source>
        <dbReference type="PROSITE" id="PS50009"/>
    </source>
</evidence>
<feature type="region of interest" description="Disordered" evidence="3">
    <location>
        <begin position="161"/>
        <end position="195"/>
    </location>
</feature>
<evidence type="ECO:0000313" key="7">
    <source>
        <dbReference type="Proteomes" id="UP000199069"/>
    </source>
</evidence>
<evidence type="ECO:0008006" key="8">
    <source>
        <dbReference type="Google" id="ProtNLM"/>
    </source>
</evidence>
<feature type="compositionally biased region" description="Low complexity" evidence="3">
    <location>
        <begin position="161"/>
        <end position="180"/>
    </location>
</feature>
<dbReference type="Gene3D" id="1.20.870.10">
    <property type="entry name" value="Son of sevenless (SoS) protein Chain: S domain 1"/>
    <property type="match status" value="1"/>
</dbReference>
<dbReference type="InterPro" id="IPR008937">
    <property type="entry name" value="Ras-like_GEF"/>
</dbReference>
<feature type="region of interest" description="Disordered" evidence="3">
    <location>
        <begin position="304"/>
        <end position="360"/>
    </location>
</feature>
<feature type="compositionally biased region" description="Basic and acidic residues" evidence="3">
    <location>
        <begin position="1206"/>
        <end position="1219"/>
    </location>
</feature>
<dbReference type="STRING" id="5286.A0A0K3CNZ0"/>
<feature type="compositionally biased region" description="Basic residues" evidence="3">
    <location>
        <begin position="59"/>
        <end position="71"/>
    </location>
</feature>
<feature type="region of interest" description="Disordered" evidence="3">
    <location>
        <begin position="1201"/>
        <end position="1223"/>
    </location>
</feature>
<feature type="region of interest" description="Disordered" evidence="3">
    <location>
        <begin position="57"/>
        <end position="102"/>
    </location>
</feature>
<dbReference type="GO" id="GO:0005085">
    <property type="term" value="F:guanyl-nucleotide exchange factor activity"/>
    <property type="evidence" value="ECO:0007669"/>
    <property type="project" value="UniProtKB-KW"/>
</dbReference>
<feature type="region of interest" description="Disordered" evidence="3">
    <location>
        <begin position="538"/>
        <end position="630"/>
    </location>
</feature>
<feature type="compositionally biased region" description="Low complexity" evidence="3">
    <location>
        <begin position="498"/>
        <end position="513"/>
    </location>
</feature>
<feature type="compositionally biased region" description="Basic and acidic residues" evidence="3">
    <location>
        <begin position="567"/>
        <end position="577"/>
    </location>
</feature>
<dbReference type="InterPro" id="IPR036964">
    <property type="entry name" value="RASGEF_cat_dom_sf"/>
</dbReference>
<feature type="domain" description="Ras-GEF" evidence="4">
    <location>
        <begin position="1340"/>
        <end position="1650"/>
    </location>
</feature>
<dbReference type="InterPro" id="IPR001895">
    <property type="entry name" value="RASGEF_cat_dom"/>
</dbReference>
<feature type="compositionally biased region" description="Basic and acidic residues" evidence="3">
    <location>
        <begin position="10"/>
        <end position="20"/>
    </location>
</feature>
<feature type="region of interest" description="Disordered" evidence="3">
    <location>
        <begin position="889"/>
        <end position="912"/>
    </location>
</feature>
<dbReference type="Gene3D" id="1.10.840.10">
    <property type="entry name" value="Ras guanine-nucleotide exchange factors catalytic domain"/>
    <property type="match status" value="1"/>
</dbReference>
<dbReference type="CDD" id="cd06224">
    <property type="entry name" value="REM"/>
    <property type="match status" value="1"/>
</dbReference>
<dbReference type="InterPro" id="IPR000651">
    <property type="entry name" value="Ras-like_Gua-exchang_fac_N"/>
</dbReference>
<dbReference type="SMART" id="SM00147">
    <property type="entry name" value="RasGEF"/>
    <property type="match status" value="1"/>
</dbReference>
<dbReference type="GO" id="GO:0005886">
    <property type="term" value="C:plasma membrane"/>
    <property type="evidence" value="ECO:0007669"/>
    <property type="project" value="TreeGrafter"/>
</dbReference>
<evidence type="ECO:0000256" key="1">
    <source>
        <dbReference type="ARBA" id="ARBA00022658"/>
    </source>
</evidence>
<dbReference type="PROSITE" id="PS50009">
    <property type="entry name" value="RASGEF_CAT"/>
    <property type="match status" value="1"/>
</dbReference>
<accession>A0A0K3CNZ0</accession>
<feature type="compositionally biased region" description="Basic residues" evidence="3">
    <location>
        <begin position="21"/>
        <end position="30"/>
    </location>
</feature>
<organism evidence="6 7">
    <name type="scientific">Rhodotorula toruloides</name>
    <name type="common">Yeast</name>
    <name type="synonym">Rhodosporidium toruloides</name>
    <dbReference type="NCBI Taxonomy" id="5286"/>
    <lineage>
        <taxon>Eukaryota</taxon>
        <taxon>Fungi</taxon>
        <taxon>Dikarya</taxon>
        <taxon>Basidiomycota</taxon>
        <taxon>Pucciniomycotina</taxon>
        <taxon>Microbotryomycetes</taxon>
        <taxon>Sporidiobolales</taxon>
        <taxon>Sporidiobolaceae</taxon>
        <taxon>Rhodotorula</taxon>
    </lineage>
</organism>
<feature type="region of interest" description="Disordered" evidence="3">
    <location>
        <begin position="1"/>
        <end position="43"/>
    </location>
</feature>
<evidence type="ECO:0000259" key="5">
    <source>
        <dbReference type="PROSITE" id="PS50212"/>
    </source>
</evidence>
<dbReference type="EMBL" id="CWKI01000013">
    <property type="protein sequence ID" value="CTR10407.1"/>
    <property type="molecule type" value="Genomic_DNA"/>
</dbReference>
<dbReference type="GO" id="GO:0007265">
    <property type="term" value="P:Ras protein signal transduction"/>
    <property type="evidence" value="ECO:0007669"/>
    <property type="project" value="TreeGrafter"/>
</dbReference>
<dbReference type="SUPFAM" id="SSF48366">
    <property type="entry name" value="Ras GEF"/>
    <property type="match status" value="1"/>
</dbReference>
<feature type="compositionally biased region" description="Polar residues" evidence="3">
    <location>
        <begin position="599"/>
        <end position="630"/>
    </location>
</feature>
<feature type="region of interest" description="Disordered" evidence="3">
    <location>
        <begin position="472"/>
        <end position="515"/>
    </location>
</feature>
<dbReference type="SMART" id="SM00229">
    <property type="entry name" value="RasGEFN"/>
    <property type="match status" value="1"/>
</dbReference>
<dbReference type="PANTHER" id="PTHR23113:SF363">
    <property type="entry name" value="PROTEIN SON OF SEVENLESS"/>
    <property type="match status" value="1"/>
</dbReference>
<dbReference type="PANTHER" id="PTHR23113">
    <property type="entry name" value="GUANINE NUCLEOTIDE EXCHANGE FACTOR"/>
    <property type="match status" value="1"/>
</dbReference>
<dbReference type="OMA" id="WVCSEIL"/>
<feature type="compositionally biased region" description="Polar residues" evidence="3">
    <location>
        <begin position="255"/>
        <end position="268"/>
    </location>
</feature>
<feature type="domain" description="N-terminal Ras-GEF" evidence="5">
    <location>
        <begin position="633"/>
        <end position="780"/>
    </location>
</feature>
<dbReference type="PROSITE" id="PS50212">
    <property type="entry name" value="RASGEF_NTER"/>
    <property type="match status" value="1"/>
</dbReference>
<dbReference type="InterPro" id="IPR023578">
    <property type="entry name" value="Ras_GEF_dom_sf"/>
</dbReference>
<feature type="compositionally biased region" description="Polar residues" evidence="3">
    <location>
        <begin position="582"/>
        <end position="591"/>
    </location>
</feature>
<gene>
    <name evidence="6" type="primary">FGENESH: predicted gene_13.98</name>
    <name evidence="6" type="ORF">BN2166_0062680</name>
</gene>
<dbReference type="Proteomes" id="UP000199069">
    <property type="component" value="Unassembled WGS sequence"/>
</dbReference>
<evidence type="ECO:0000256" key="2">
    <source>
        <dbReference type="PROSITE-ProRule" id="PRU00168"/>
    </source>
</evidence>
<name>A0A0K3CNZ0_RHOTO</name>
<evidence type="ECO:0000313" key="6">
    <source>
        <dbReference type="EMBL" id="CTR10407.1"/>
    </source>
</evidence>
<evidence type="ECO:0000256" key="3">
    <source>
        <dbReference type="SAM" id="MobiDB-lite"/>
    </source>
</evidence>
<reference evidence="6 7" key="1">
    <citation type="submission" date="2015-07" db="EMBL/GenBank/DDBJ databases">
        <authorList>
            <person name="Cajimat M.N.B."/>
            <person name="Milazzo M.L."/>
            <person name="Fulhorst C.F."/>
        </authorList>
    </citation>
    <scope>NUCLEOTIDE SEQUENCE [LARGE SCALE GENOMIC DNA]</scope>
    <source>
        <strain evidence="6">Single colony</strain>
    </source>
</reference>
<dbReference type="Pfam" id="PF00618">
    <property type="entry name" value="RasGEF_N"/>
    <property type="match status" value="1"/>
</dbReference>
<protein>
    <recommendedName>
        <fullName evidence="8">Ras GEF</fullName>
    </recommendedName>
</protein>
<dbReference type="Pfam" id="PF00617">
    <property type="entry name" value="RasGEF"/>
    <property type="match status" value="1"/>
</dbReference>
<feature type="region of interest" description="Disordered" evidence="3">
    <location>
        <begin position="240"/>
        <end position="282"/>
    </location>
</feature>
<sequence>MTRSPFRRLSRYDTLPEERKKKAPRAHQHRFSASGHGVRASEGSCRVEGNFVFLPSTTRSHRSKRSLRRGCRVSQGAATRRRPGSLVQTSQDPTFDTRDLPDGSGMWASVGEGFAETTNGAAARALARFYAERARDGGENEGAVQTRVDESGRTVYRVKPIADSPISPSSSSSAASSHIPFARPSHQPTPATTRPKVALYRSSLRQSRSIPVLRSTPLDPETSASPALLSPTAAAFQTAQATSAANSSRLRRIGSSPTLNSTPALAQQSSHDNRNSSRSSSYEGDVLGRILGWREDVTLQQHAGLKTGTATKSRREGTARVGLPDLFRRKGSSAASSSGGKRGRKGSALSTADTDTTDLPDDLVEELDSAFDGTRLDHPFASPPKRPSFARGPFGTGVRIPRAVSQVPLSGASWTTQGEASLPRPPHPMREVASNDSIRTARADDAQPLSQPHAPRLRYQDPTIFDVFHRPAGLSSPPLPPAELPHNIPFGQHGRLPSSASLASARSSGSHASGQQITVVPAAGDDPRFVIWGLKNGAKQPIIPTSPPAMGSRRGSAAPPVTPGKSGRRDSMAEGARDQFGSPASSVTGSPAPSARRWSVSQRGSGPISSPATSIRDSVGSAKNTPLPSTPSAQRILMAASVERLVAELTSQISSDLLTDFFLTYRHFIAPVDLLHLLISRFDWAMTPSTQPQSGLSFSTSSSSLAALAAEDDALRRVVRVRTFVVIRYWLLNHFMDDFFPSRELRTTLTVGLNNAARDERFRSSPKDARLIKGLKKTARKCKEAYILGATSAATATSGTSPALGAPEDELDLDLASIPVNGTSPARPYDLSGRSKTRLFATSSPSSPPRQHGSVDAPFPLPDSTSQNPIARSFSSALGSIGRIKRKLGAATKGQTAQDHSGSRKAFEVSGSEEGDLLRIEGGLEKYLEFWNIKRDSDAGVEDQEVTPPLTSNASTFETDEIASPEPDVVHDPEQPPSEVAIDQSFGLGLGIAGVDDPMPIASTDYAFPPKPATVPISAEPSYSADSTATIPAPLPSAAPDFILRPGAFGHVASFDRRESVRIELDDLDDSDEDEDVIEAKRTLKRLPAAQDLRFVAERSLDHAQLPPRRSIDSETSDLLRRSTRGPAAFDWARDDQPRESVLFVDDEEGIEPGVATVPNFILEGLVDSDDEEPGDVEAALRRLEGLVDDTKEQEKARRVAMQMEKSSKLEEERRRLAEAGEGETGVEIDVDVAARLVAPATDDVVASAARLPDTIDMTPPSSTEPAESRRVETIASPPVDQAPPSAPSTKLTSQLAAPEPPAFRKPSVSRIFRPFSARPALRPTIPAAPAHRSFILFCKTETLAQQFALIERDMLRMLSYTELASGSWQERIGETDVHDWEAYVKERRRADLIAKEKGVQPSSAVQDVIARFNLTANWVCSEILLTASIDERAILLAKFIRLAFKCYCMSNFQTLTQIVHGLQIPDVERLRKTWAKVPSWEMRKFRGMQVFVSHLKNFKYLRAVTNALIATEAGLPNTRSGSFDSTAAAAAKGCIPFLGIFLRDLALNAELPTFLDPTNPDIPAEVDAAGSLVSLADPSAFDELPPLPPSISLAPLVNVHKFRILAGTVRKVVAFQDLANRYTFEPTPSVYFKCLKIRSLEQDVMHELSRKLEA</sequence>
<proteinExistence type="predicted"/>
<feature type="region of interest" description="Disordered" evidence="3">
    <location>
        <begin position="1250"/>
        <end position="1294"/>
    </location>
</feature>
<feature type="region of interest" description="Disordered" evidence="3">
    <location>
        <begin position="824"/>
        <end position="871"/>
    </location>
</feature>
<keyword evidence="7" id="KW-1185">Reference proteome</keyword>
<keyword evidence="1 2" id="KW-0344">Guanine-nucleotide releasing factor</keyword>